<dbReference type="EMBL" id="RKHK01000001">
    <property type="protein sequence ID" value="ROR72910.1"/>
    <property type="molecule type" value="Genomic_DNA"/>
</dbReference>
<sequence length="441" mass="46609">MSIQLRYAARSDVGLVRSTNQDSGYASPHLLVLADGMGGPAGGDIASSVAVAHLAELDDAHGPDDLLDLLRGGVERAHQELMSRSAADSNLEGLGTTCIAILRSANKLAMVHIGDSRAYRLRNKQLTQVTEDHTFVQFLVSTGKLSREEAEQHPRRNVILRALGDAEGDVELDESVREAVPGDRWLLASDGLFGFVSEETIAETLATEDPGACADELIELSLRAGAPDNVTVVVADIIDDEAPGTPALDSTPQIVGAAATDRLRASRGSTSAAGRAAALASASEPTEEDEEPDPAPSAAARWVRRFVAMLLVIGVLALGAWGGWTWTQTQYFVAEDEGSGNYVAIFQGIPQELGPVSLASQHEVSDIEIASLTPAAQTRLQTPITRASLSEAEAVVENLRRYVVEDDTQQDDGDAEEESSGDTGSDGEDDADGEADEEPTS</sequence>
<feature type="transmembrane region" description="Helical" evidence="2">
    <location>
        <begin position="306"/>
        <end position="326"/>
    </location>
</feature>
<evidence type="ECO:0000259" key="3">
    <source>
        <dbReference type="PROSITE" id="PS51746"/>
    </source>
</evidence>
<dbReference type="Proteomes" id="UP000280668">
    <property type="component" value="Unassembled WGS sequence"/>
</dbReference>
<keyword evidence="2" id="KW-0812">Transmembrane</keyword>
<feature type="compositionally biased region" description="Acidic residues" evidence="1">
    <location>
        <begin position="405"/>
        <end position="441"/>
    </location>
</feature>
<gene>
    <name evidence="4" type="ORF">EDD31_1272</name>
</gene>
<evidence type="ECO:0000313" key="5">
    <source>
        <dbReference type="Proteomes" id="UP000280668"/>
    </source>
</evidence>
<accession>A0A3N2BCE4</accession>
<dbReference type="PROSITE" id="PS51746">
    <property type="entry name" value="PPM_2"/>
    <property type="match status" value="1"/>
</dbReference>
<dbReference type="SUPFAM" id="SSF81606">
    <property type="entry name" value="PP2C-like"/>
    <property type="match status" value="1"/>
</dbReference>
<feature type="region of interest" description="Disordered" evidence="1">
    <location>
        <begin position="265"/>
        <end position="296"/>
    </location>
</feature>
<keyword evidence="2" id="KW-1133">Transmembrane helix</keyword>
<dbReference type="CDD" id="cd00143">
    <property type="entry name" value="PP2Cc"/>
    <property type="match status" value="1"/>
</dbReference>
<dbReference type="SMART" id="SM00331">
    <property type="entry name" value="PP2C_SIG"/>
    <property type="match status" value="1"/>
</dbReference>
<evidence type="ECO:0000256" key="2">
    <source>
        <dbReference type="SAM" id="Phobius"/>
    </source>
</evidence>
<dbReference type="SMART" id="SM00332">
    <property type="entry name" value="PP2Cc"/>
    <property type="match status" value="1"/>
</dbReference>
<keyword evidence="2" id="KW-0472">Membrane</keyword>
<dbReference type="Pfam" id="PF13672">
    <property type="entry name" value="PP2C_2"/>
    <property type="match status" value="1"/>
</dbReference>
<name>A0A3N2BCE4_9MICO</name>
<evidence type="ECO:0000313" key="4">
    <source>
        <dbReference type="EMBL" id="ROR72910.1"/>
    </source>
</evidence>
<protein>
    <submittedName>
        <fullName evidence="4">Protein phosphatase</fullName>
    </submittedName>
</protein>
<keyword evidence="5" id="KW-1185">Reference proteome</keyword>
<dbReference type="InterPro" id="IPR036457">
    <property type="entry name" value="PPM-type-like_dom_sf"/>
</dbReference>
<dbReference type="RefSeq" id="WP_123303412.1">
    <property type="nucleotide sequence ID" value="NZ_RKHK01000001.1"/>
</dbReference>
<feature type="compositionally biased region" description="Low complexity" evidence="1">
    <location>
        <begin position="266"/>
        <end position="284"/>
    </location>
</feature>
<evidence type="ECO:0000256" key="1">
    <source>
        <dbReference type="SAM" id="MobiDB-lite"/>
    </source>
</evidence>
<dbReference type="Gene3D" id="3.60.40.10">
    <property type="entry name" value="PPM-type phosphatase domain"/>
    <property type="match status" value="1"/>
</dbReference>
<organism evidence="4 5">
    <name type="scientific">Bogoriella caseilytica</name>
    <dbReference type="NCBI Taxonomy" id="56055"/>
    <lineage>
        <taxon>Bacteria</taxon>
        <taxon>Bacillati</taxon>
        <taxon>Actinomycetota</taxon>
        <taxon>Actinomycetes</taxon>
        <taxon>Micrococcales</taxon>
        <taxon>Bogoriellaceae</taxon>
        <taxon>Bogoriella</taxon>
    </lineage>
</organism>
<proteinExistence type="predicted"/>
<comment type="caution">
    <text evidence="4">The sequence shown here is derived from an EMBL/GenBank/DDBJ whole genome shotgun (WGS) entry which is preliminary data.</text>
</comment>
<feature type="domain" description="PPM-type phosphatase" evidence="3">
    <location>
        <begin position="6"/>
        <end position="237"/>
    </location>
</feature>
<reference evidence="4 5" key="1">
    <citation type="submission" date="2018-11" db="EMBL/GenBank/DDBJ databases">
        <title>Sequencing the genomes of 1000 actinobacteria strains.</title>
        <authorList>
            <person name="Klenk H.-P."/>
        </authorList>
    </citation>
    <scope>NUCLEOTIDE SEQUENCE [LARGE SCALE GENOMIC DNA]</scope>
    <source>
        <strain evidence="4 5">DSM 11294</strain>
    </source>
</reference>
<dbReference type="InterPro" id="IPR001932">
    <property type="entry name" value="PPM-type_phosphatase-like_dom"/>
</dbReference>
<dbReference type="OrthoDB" id="9801841at2"/>
<feature type="region of interest" description="Disordered" evidence="1">
    <location>
        <begin position="402"/>
        <end position="441"/>
    </location>
</feature>
<dbReference type="AlphaFoldDB" id="A0A3N2BCE4"/>